<organism evidence="2 3">
    <name type="scientific">Serendipita vermifera MAFF 305830</name>
    <dbReference type="NCBI Taxonomy" id="933852"/>
    <lineage>
        <taxon>Eukaryota</taxon>
        <taxon>Fungi</taxon>
        <taxon>Dikarya</taxon>
        <taxon>Basidiomycota</taxon>
        <taxon>Agaricomycotina</taxon>
        <taxon>Agaricomycetes</taxon>
        <taxon>Sebacinales</taxon>
        <taxon>Serendipitaceae</taxon>
        <taxon>Serendipita</taxon>
    </lineage>
</organism>
<feature type="transmembrane region" description="Helical" evidence="1">
    <location>
        <begin position="155"/>
        <end position="176"/>
    </location>
</feature>
<evidence type="ECO:0000313" key="2">
    <source>
        <dbReference type="EMBL" id="KIM28103.1"/>
    </source>
</evidence>
<keyword evidence="1" id="KW-0812">Transmembrane</keyword>
<feature type="transmembrane region" description="Helical" evidence="1">
    <location>
        <begin position="182"/>
        <end position="202"/>
    </location>
</feature>
<dbReference type="HOGENOM" id="CLU_1343976_0_0_1"/>
<dbReference type="EMBL" id="KN824295">
    <property type="protein sequence ID" value="KIM28103.1"/>
    <property type="molecule type" value="Genomic_DNA"/>
</dbReference>
<sequence>MRANSQNVEDIENGLKNWLEATAPPAVTTVVDSLVKRSTAVSAYAVSAAALLITAAPTLLDDVKQSSLSTLLRVLIYFSTVAYLIAIILALTFVNYISYLPVSARRILLDQKSKPTLREHSKFFYKNDTTTRSRSEFEAMEVFGLKPRVYRMWVALWYAIYSGSVAFIAIMILFLWLKEDAWVSVILAFFAFVLGAGLVWVISA</sequence>
<keyword evidence="1" id="KW-1133">Transmembrane helix</keyword>
<reference evidence="3" key="2">
    <citation type="submission" date="2015-01" db="EMBL/GenBank/DDBJ databases">
        <title>Evolutionary Origins and Diversification of the Mycorrhizal Mutualists.</title>
        <authorList>
            <consortium name="DOE Joint Genome Institute"/>
            <consortium name="Mycorrhizal Genomics Consortium"/>
            <person name="Kohler A."/>
            <person name="Kuo A."/>
            <person name="Nagy L.G."/>
            <person name="Floudas D."/>
            <person name="Copeland A."/>
            <person name="Barry K.W."/>
            <person name="Cichocki N."/>
            <person name="Veneault-Fourrey C."/>
            <person name="LaButti K."/>
            <person name="Lindquist E.A."/>
            <person name="Lipzen A."/>
            <person name="Lundell T."/>
            <person name="Morin E."/>
            <person name="Murat C."/>
            <person name="Riley R."/>
            <person name="Ohm R."/>
            <person name="Sun H."/>
            <person name="Tunlid A."/>
            <person name="Henrissat B."/>
            <person name="Grigoriev I.V."/>
            <person name="Hibbett D.S."/>
            <person name="Martin F."/>
        </authorList>
    </citation>
    <scope>NUCLEOTIDE SEQUENCE [LARGE SCALE GENOMIC DNA]</scope>
    <source>
        <strain evidence="3">MAFF 305830</strain>
    </source>
</reference>
<evidence type="ECO:0000256" key="1">
    <source>
        <dbReference type="SAM" id="Phobius"/>
    </source>
</evidence>
<evidence type="ECO:0000313" key="3">
    <source>
        <dbReference type="Proteomes" id="UP000054097"/>
    </source>
</evidence>
<reference evidence="2 3" key="1">
    <citation type="submission" date="2014-04" db="EMBL/GenBank/DDBJ databases">
        <authorList>
            <consortium name="DOE Joint Genome Institute"/>
            <person name="Kuo A."/>
            <person name="Zuccaro A."/>
            <person name="Kohler A."/>
            <person name="Nagy L.G."/>
            <person name="Floudas D."/>
            <person name="Copeland A."/>
            <person name="Barry K.W."/>
            <person name="Cichocki N."/>
            <person name="Veneault-Fourrey C."/>
            <person name="LaButti K."/>
            <person name="Lindquist E.A."/>
            <person name="Lipzen A."/>
            <person name="Lundell T."/>
            <person name="Morin E."/>
            <person name="Murat C."/>
            <person name="Sun H."/>
            <person name="Tunlid A."/>
            <person name="Henrissat B."/>
            <person name="Grigoriev I.V."/>
            <person name="Hibbett D.S."/>
            <person name="Martin F."/>
            <person name="Nordberg H.P."/>
            <person name="Cantor M.N."/>
            <person name="Hua S.X."/>
        </authorList>
    </citation>
    <scope>NUCLEOTIDE SEQUENCE [LARGE SCALE GENOMIC DNA]</scope>
    <source>
        <strain evidence="2 3">MAFF 305830</strain>
    </source>
</reference>
<feature type="transmembrane region" description="Helical" evidence="1">
    <location>
        <begin position="41"/>
        <end position="60"/>
    </location>
</feature>
<dbReference type="AlphaFoldDB" id="A0A0C2WPH6"/>
<keyword evidence="3" id="KW-1185">Reference proteome</keyword>
<name>A0A0C2WPH6_SERVB</name>
<protein>
    <submittedName>
        <fullName evidence="2">Uncharacterized protein</fullName>
    </submittedName>
</protein>
<feature type="transmembrane region" description="Helical" evidence="1">
    <location>
        <begin position="75"/>
        <end position="97"/>
    </location>
</feature>
<keyword evidence="1" id="KW-0472">Membrane</keyword>
<gene>
    <name evidence="2" type="ORF">M408DRAFT_24117</name>
</gene>
<proteinExistence type="predicted"/>
<dbReference type="Proteomes" id="UP000054097">
    <property type="component" value="Unassembled WGS sequence"/>
</dbReference>
<accession>A0A0C2WPH6</accession>